<name>A0A0P1I0L3_9RHOB</name>
<accession>A0A0P1I0L3</accession>
<dbReference type="AlphaFoldDB" id="A0A0P1I0L3"/>
<sequence length="63" mass="6687">MPSFKSKNGRWTLISGGAQGIRETYSRGAAPLEVGAVVNDIDPFALDDVGFGLPRSTESSTCR</sequence>
<evidence type="ECO:0000313" key="1">
    <source>
        <dbReference type="EMBL" id="CUJ83267.1"/>
    </source>
</evidence>
<gene>
    <name evidence="1" type="ORF">RUE5091_00088</name>
</gene>
<evidence type="ECO:0000313" key="2">
    <source>
        <dbReference type="Proteomes" id="UP000051260"/>
    </source>
</evidence>
<dbReference type="STRING" id="1715692.RUE5091_00088"/>
<reference evidence="2" key="1">
    <citation type="submission" date="2015-09" db="EMBL/GenBank/DDBJ databases">
        <authorList>
            <person name="Rodrigo-Torres L."/>
            <person name="Arahal D.R."/>
        </authorList>
    </citation>
    <scope>NUCLEOTIDE SEQUENCE [LARGE SCALE GENOMIC DNA]</scope>
    <source>
        <strain evidence="2">CECT 5091</strain>
    </source>
</reference>
<dbReference type="Proteomes" id="UP000051260">
    <property type="component" value="Unassembled WGS sequence"/>
</dbReference>
<proteinExistence type="predicted"/>
<organism evidence="1 2">
    <name type="scientific">Ruegeria denitrificans</name>
    <dbReference type="NCBI Taxonomy" id="1715692"/>
    <lineage>
        <taxon>Bacteria</taxon>
        <taxon>Pseudomonadati</taxon>
        <taxon>Pseudomonadota</taxon>
        <taxon>Alphaproteobacteria</taxon>
        <taxon>Rhodobacterales</taxon>
        <taxon>Roseobacteraceae</taxon>
        <taxon>Ruegeria</taxon>
    </lineage>
</organism>
<keyword evidence="2" id="KW-1185">Reference proteome</keyword>
<dbReference type="EMBL" id="CYUD01000001">
    <property type="protein sequence ID" value="CUJ83267.1"/>
    <property type="molecule type" value="Genomic_DNA"/>
</dbReference>
<protein>
    <submittedName>
        <fullName evidence="1">Uncharacterized protein</fullName>
    </submittedName>
</protein>